<accession>A0ABD2Z015</accession>
<protein>
    <recommendedName>
        <fullName evidence="2">Zinc knuckle CX2CX4HX4C domain-containing protein</fullName>
    </recommendedName>
</protein>
<dbReference type="AlphaFoldDB" id="A0ABD2Z015"/>
<name>A0ABD2Z015_9GENT</name>
<feature type="domain" description="Zinc knuckle CX2CX4HX4C" evidence="2">
    <location>
        <begin position="63"/>
        <end position="106"/>
    </location>
</feature>
<organism evidence="3 4">
    <name type="scientific">Cinchona calisaya</name>
    <dbReference type="NCBI Taxonomy" id="153742"/>
    <lineage>
        <taxon>Eukaryota</taxon>
        <taxon>Viridiplantae</taxon>
        <taxon>Streptophyta</taxon>
        <taxon>Embryophyta</taxon>
        <taxon>Tracheophyta</taxon>
        <taxon>Spermatophyta</taxon>
        <taxon>Magnoliopsida</taxon>
        <taxon>eudicotyledons</taxon>
        <taxon>Gunneridae</taxon>
        <taxon>Pentapetalae</taxon>
        <taxon>asterids</taxon>
        <taxon>lamiids</taxon>
        <taxon>Gentianales</taxon>
        <taxon>Rubiaceae</taxon>
        <taxon>Cinchonoideae</taxon>
        <taxon>Cinchoneae</taxon>
        <taxon>Cinchona</taxon>
    </lineage>
</organism>
<dbReference type="Pfam" id="PF14392">
    <property type="entry name" value="zf-CCHC_4"/>
    <property type="match status" value="1"/>
</dbReference>
<feature type="region of interest" description="Disordered" evidence="1">
    <location>
        <begin position="122"/>
        <end position="151"/>
    </location>
</feature>
<comment type="caution">
    <text evidence="3">The sequence shown here is derived from an EMBL/GenBank/DDBJ whole genome shotgun (WGS) entry which is preliminary data.</text>
</comment>
<dbReference type="EMBL" id="JBJUIK010000011">
    <property type="protein sequence ID" value="KAL3512856.1"/>
    <property type="molecule type" value="Genomic_DNA"/>
</dbReference>
<evidence type="ECO:0000259" key="2">
    <source>
        <dbReference type="Pfam" id="PF14392"/>
    </source>
</evidence>
<reference evidence="3 4" key="1">
    <citation type="submission" date="2024-11" db="EMBL/GenBank/DDBJ databases">
        <title>A near-complete genome assembly of Cinchona calisaya.</title>
        <authorList>
            <person name="Lian D.C."/>
            <person name="Zhao X.W."/>
            <person name="Wei L."/>
        </authorList>
    </citation>
    <scope>NUCLEOTIDE SEQUENCE [LARGE SCALE GENOMIC DNA]</scope>
    <source>
        <tissue evidence="3">Nenye</tissue>
    </source>
</reference>
<evidence type="ECO:0000313" key="3">
    <source>
        <dbReference type="EMBL" id="KAL3512856.1"/>
    </source>
</evidence>
<gene>
    <name evidence="3" type="ORF">ACH5RR_025573</name>
</gene>
<evidence type="ECO:0000256" key="1">
    <source>
        <dbReference type="SAM" id="MobiDB-lite"/>
    </source>
</evidence>
<evidence type="ECO:0000313" key="4">
    <source>
        <dbReference type="Proteomes" id="UP001630127"/>
    </source>
</evidence>
<sequence>MKKEIEEVANRGREKRFANKTWNCNKKIKTVELATNLYQFTFGNKDDFEREVRKEDIKLLVEVDLSQPLLRGTTVKTKGEIKWVEFRYEEGLEFCYTCGSIGHNFKGWNKRIEENQDRQEPQFGAWIRSSYPPTKKQGKEQINENQEDNDKHPTVYKQIEWVKEEGELRTNKINEGKNIRGYKDRNNPDFGLNEGLVTIIIIGDQHKKLAVDDFRNGESSIQHQGQFFNQGEGSRTN</sequence>
<feature type="compositionally biased region" description="Basic and acidic residues" evidence="1">
    <location>
        <begin position="137"/>
        <end position="151"/>
    </location>
</feature>
<proteinExistence type="predicted"/>
<dbReference type="InterPro" id="IPR025836">
    <property type="entry name" value="Zn_knuckle_CX2CX4HX4C"/>
</dbReference>
<dbReference type="Proteomes" id="UP001630127">
    <property type="component" value="Unassembled WGS sequence"/>
</dbReference>
<keyword evidence="4" id="KW-1185">Reference proteome</keyword>